<dbReference type="EMBL" id="NHYE01005004">
    <property type="protein sequence ID" value="PPQ79349.1"/>
    <property type="molecule type" value="Genomic_DNA"/>
</dbReference>
<accession>A0A409WLI7</accession>
<proteinExistence type="predicted"/>
<evidence type="ECO:0000256" key="2">
    <source>
        <dbReference type="SAM" id="SignalP"/>
    </source>
</evidence>
<organism evidence="3 4">
    <name type="scientific">Gymnopilus dilepis</name>
    <dbReference type="NCBI Taxonomy" id="231916"/>
    <lineage>
        <taxon>Eukaryota</taxon>
        <taxon>Fungi</taxon>
        <taxon>Dikarya</taxon>
        <taxon>Basidiomycota</taxon>
        <taxon>Agaricomycotina</taxon>
        <taxon>Agaricomycetes</taxon>
        <taxon>Agaricomycetidae</taxon>
        <taxon>Agaricales</taxon>
        <taxon>Agaricineae</taxon>
        <taxon>Hymenogastraceae</taxon>
        <taxon>Gymnopilus</taxon>
    </lineage>
</organism>
<dbReference type="InParanoid" id="A0A409WLI7"/>
<reference evidence="3 4" key="1">
    <citation type="journal article" date="2018" name="Evol. Lett.">
        <title>Horizontal gene cluster transfer increased hallucinogenic mushroom diversity.</title>
        <authorList>
            <person name="Reynolds H.T."/>
            <person name="Vijayakumar V."/>
            <person name="Gluck-Thaler E."/>
            <person name="Korotkin H.B."/>
            <person name="Matheny P.B."/>
            <person name="Slot J.C."/>
        </authorList>
    </citation>
    <scope>NUCLEOTIDE SEQUENCE [LARGE SCALE GENOMIC DNA]</scope>
    <source>
        <strain evidence="3 4">SRW20</strain>
    </source>
</reference>
<evidence type="ECO:0000256" key="1">
    <source>
        <dbReference type="SAM" id="MobiDB-lite"/>
    </source>
</evidence>
<feature type="region of interest" description="Disordered" evidence="1">
    <location>
        <begin position="203"/>
        <end position="231"/>
    </location>
</feature>
<sequence length="532" mass="58816">MLLSFLCFAFGTLASVLSFPMAPSDVRIRIEALIEAADDVPPGPPPYFELTTAWSHLYPLVRDYDGDFSNLDMEALTLAFKRAAPALACYHRRTNFKFLEGAKKPKEEENVAAFRVRLWFGRLIRYFDEKPRGYQTWAAMSPVSQYTEKGRDWLLPIFDTAALPKNLKAPRIVVPDERPSEDEIDELSSSSDEAPLKVAIPTKAKGKAAAKSKAVPPPKKTVVRETRATAAAPPVKETKILANKKKDADKGTGKVARQRGDASLQELGNEPLFSDYRLATLPPLEWNLAQPLHRLLQSSPFDPHAYPCNNCFARGKTACSYQGRGNYCAACASHSASSCTYRVEWPRRLAQLDQMAVSSEGSLTRISSHLKDYERCVAQRDLASFSAQMAHQHAEESLLRFAVGCAQLFRQHGLSGLDHVRAYLFGEDATDFPEFVNYLADLFENGLSSPVVDSEREELNLAMIELQRHPQYRVSLSSLEAVEDQVIPATPSPQKRPAADLAPPRSKRARTTIVTSPSTSAPGDASDAGDGE</sequence>
<keyword evidence="2" id="KW-0732">Signal</keyword>
<feature type="signal peptide" evidence="2">
    <location>
        <begin position="1"/>
        <end position="18"/>
    </location>
</feature>
<feature type="compositionally biased region" description="Basic and acidic residues" evidence="1">
    <location>
        <begin position="243"/>
        <end position="252"/>
    </location>
</feature>
<evidence type="ECO:0000313" key="4">
    <source>
        <dbReference type="Proteomes" id="UP000284706"/>
    </source>
</evidence>
<gene>
    <name evidence="3" type="ORF">CVT26_007453</name>
</gene>
<protein>
    <submittedName>
        <fullName evidence="3">Uncharacterized protein</fullName>
    </submittedName>
</protein>
<dbReference type="AlphaFoldDB" id="A0A409WLI7"/>
<dbReference type="Proteomes" id="UP000284706">
    <property type="component" value="Unassembled WGS sequence"/>
</dbReference>
<evidence type="ECO:0000313" key="3">
    <source>
        <dbReference type="EMBL" id="PPQ79349.1"/>
    </source>
</evidence>
<name>A0A409WLI7_9AGAR</name>
<feature type="compositionally biased region" description="Polar residues" evidence="1">
    <location>
        <begin position="512"/>
        <end position="521"/>
    </location>
</feature>
<comment type="caution">
    <text evidence="3">The sequence shown here is derived from an EMBL/GenBank/DDBJ whole genome shotgun (WGS) entry which is preliminary data.</text>
</comment>
<keyword evidence="4" id="KW-1185">Reference proteome</keyword>
<feature type="region of interest" description="Disordered" evidence="1">
    <location>
        <begin position="243"/>
        <end position="262"/>
    </location>
</feature>
<feature type="region of interest" description="Disordered" evidence="1">
    <location>
        <begin position="488"/>
        <end position="532"/>
    </location>
</feature>
<feature type="chain" id="PRO_5019484627" evidence="2">
    <location>
        <begin position="19"/>
        <end position="532"/>
    </location>
</feature>